<name>A0A1I4I694_9GAMM</name>
<evidence type="ECO:0000313" key="2">
    <source>
        <dbReference type="Proteomes" id="UP000199579"/>
    </source>
</evidence>
<protein>
    <submittedName>
        <fullName evidence="1">Uncharacterized protein</fullName>
    </submittedName>
</protein>
<evidence type="ECO:0000313" key="1">
    <source>
        <dbReference type="EMBL" id="SFL49928.1"/>
    </source>
</evidence>
<dbReference type="AlphaFoldDB" id="A0A1I4I694"/>
<dbReference type="EMBL" id="FOSX01000144">
    <property type="protein sequence ID" value="SFL49928.1"/>
    <property type="molecule type" value="Genomic_DNA"/>
</dbReference>
<accession>A0A1I4I694</accession>
<reference evidence="1 2" key="1">
    <citation type="submission" date="2016-10" db="EMBL/GenBank/DDBJ databases">
        <authorList>
            <person name="de Groot N.N."/>
        </authorList>
    </citation>
    <scope>NUCLEOTIDE SEQUENCE [LARGE SCALE GENOMIC DNA]</scope>
    <source>
        <strain evidence="1 2">DSM 381</strain>
    </source>
</reference>
<organism evidence="1 2">
    <name type="scientific">Azotobacter beijerinckii</name>
    <dbReference type="NCBI Taxonomy" id="170623"/>
    <lineage>
        <taxon>Bacteria</taxon>
        <taxon>Pseudomonadati</taxon>
        <taxon>Pseudomonadota</taxon>
        <taxon>Gammaproteobacteria</taxon>
        <taxon>Pseudomonadales</taxon>
        <taxon>Pseudomonadaceae</taxon>
        <taxon>Azotobacter</taxon>
    </lineage>
</organism>
<sequence>MNIKYKYAKANSEVSGELSIPGNDAGHHDVVKAALTEIASKEGERIVVAMMSPYVEGLQVGVNHFDPVGVEPSEQRTIESIQICEDGENWNSVVVINS</sequence>
<dbReference type="Proteomes" id="UP000199579">
    <property type="component" value="Unassembled WGS sequence"/>
</dbReference>
<gene>
    <name evidence="1" type="ORF">SAMN04244574_04497</name>
</gene>
<dbReference type="RefSeq" id="WP_139231953.1">
    <property type="nucleotide sequence ID" value="NZ_FOSX01000144.1"/>
</dbReference>
<proteinExistence type="predicted"/>